<feature type="binding site" evidence="11">
    <location>
        <position position="28"/>
    </location>
    <ligand>
        <name>ATP</name>
        <dbReference type="ChEBI" id="CHEBI:30616"/>
    </ligand>
</feature>
<evidence type="ECO:0000256" key="5">
    <source>
        <dbReference type="ARBA" id="ARBA00022723"/>
    </source>
</evidence>
<evidence type="ECO:0000256" key="3">
    <source>
        <dbReference type="ARBA" id="ARBA00022694"/>
    </source>
</evidence>
<comment type="catalytic activity">
    <reaction evidence="11">
        <text>a tRNA with a 3' CCA end + 2 CTP + ATP = a tRNA with a 3' CCACCA end + 3 diphosphate</text>
        <dbReference type="Rhea" id="RHEA:76235"/>
        <dbReference type="Rhea" id="RHEA-COMP:10468"/>
        <dbReference type="Rhea" id="RHEA-COMP:18655"/>
        <dbReference type="ChEBI" id="CHEBI:30616"/>
        <dbReference type="ChEBI" id="CHEBI:33019"/>
        <dbReference type="ChEBI" id="CHEBI:37563"/>
        <dbReference type="ChEBI" id="CHEBI:83071"/>
        <dbReference type="ChEBI" id="CHEBI:195187"/>
    </reaction>
</comment>
<evidence type="ECO:0000256" key="7">
    <source>
        <dbReference type="ARBA" id="ARBA00022800"/>
    </source>
</evidence>
<feature type="binding site" evidence="11">
    <location>
        <position position="43"/>
    </location>
    <ligand>
        <name>Mg(2+)</name>
        <dbReference type="ChEBI" id="CHEBI:18420"/>
    </ligand>
</feature>
<dbReference type="PANTHER" id="PTHR46173:SF1">
    <property type="entry name" value="CCA TRNA NUCLEOTIDYLTRANSFERASE 1, MITOCHONDRIAL"/>
    <property type="match status" value="1"/>
</dbReference>
<feature type="domain" description="CCA-adding enzyme C-terminal" evidence="14">
    <location>
        <begin position="261"/>
        <end position="394"/>
    </location>
</feature>
<dbReference type="InterPro" id="IPR032828">
    <property type="entry name" value="PolyA_RNA-bd"/>
</dbReference>
<feature type="domain" description="tRNA nucleotidyltransferase/poly(A) polymerase RNA and SrmB- binding" evidence="13">
    <location>
        <begin position="170"/>
        <end position="228"/>
    </location>
</feature>
<proteinExistence type="inferred from homology"/>
<evidence type="ECO:0000313" key="16">
    <source>
        <dbReference type="Proteomes" id="UP001145069"/>
    </source>
</evidence>
<evidence type="ECO:0000313" key="15">
    <source>
        <dbReference type="EMBL" id="MDC3415355.1"/>
    </source>
</evidence>
<dbReference type="Pfam" id="PF12627">
    <property type="entry name" value="PolyA_pol_RNAbd"/>
    <property type="match status" value="1"/>
</dbReference>
<evidence type="ECO:0000259" key="12">
    <source>
        <dbReference type="Pfam" id="PF01743"/>
    </source>
</evidence>
<sequence length="403" mass="46085">MTNSLFNRANKLLSILEQHGFKAYIVGGAVRDSLMGRPVGDIDIATSASPAEVQSIFEKVIPVGIEHGTVIVRFDGESFEVTTFRVDGDYTDFRHPDHVLFVADIKEDLARRDFTINAMAMDKDGLVIDPFMGHQDIQLKLLRTVGKPKLRFEEDPLRMMRAIRFVSQLGFEMEATTFQALVDDISWIEKIAIERVTTEIKKMFEGINLTNGIELLIRSKAINYIPVLKENHQLERLLINNPKPLHSFTEIIATLHLLDRSISVDHWVKHWKLSNEVKRNATTLVQSITYYMEKRLDQWLVYRLPENLVSSFIRVLTWMVTDIDKKAINDQVVCMRKQLPIANLKHLAITGNEIVALKASLEKGPWINTCIAEIEKQVVCGNLPNCKNALREWVEAWSPPEIN</sequence>
<keyword evidence="10 11" id="KW-0694">RNA-binding</keyword>
<comment type="similarity">
    <text evidence="11">Belongs to the tRNA nucleotidyltransferase/poly(A) polymerase family. Bacterial CCA-adding enzyme type 3 subfamily.</text>
</comment>
<dbReference type="GO" id="GO:0000287">
    <property type="term" value="F:magnesium ion binding"/>
    <property type="evidence" value="ECO:0007669"/>
    <property type="project" value="UniProtKB-UniRule"/>
</dbReference>
<comment type="miscellaneous">
    <text evidence="11">A single active site specifically recognizes both ATP and CTP and is responsible for their addition.</text>
</comment>
<organism evidence="15 16">
    <name type="scientific">Aquibacillus salsiterrae</name>
    <dbReference type="NCBI Taxonomy" id="2950439"/>
    <lineage>
        <taxon>Bacteria</taxon>
        <taxon>Bacillati</taxon>
        <taxon>Bacillota</taxon>
        <taxon>Bacilli</taxon>
        <taxon>Bacillales</taxon>
        <taxon>Bacillaceae</taxon>
        <taxon>Aquibacillus</taxon>
    </lineage>
</organism>
<keyword evidence="4 11" id="KW-0548">Nucleotidyltransferase</keyword>
<keyword evidence="5 11" id="KW-0479">Metal-binding</keyword>
<dbReference type="CDD" id="cd05398">
    <property type="entry name" value="NT_ClassII-CCAase"/>
    <property type="match status" value="1"/>
</dbReference>
<dbReference type="SUPFAM" id="SSF81301">
    <property type="entry name" value="Nucleotidyltransferase"/>
    <property type="match status" value="1"/>
</dbReference>
<evidence type="ECO:0000256" key="1">
    <source>
        <dbReference type="ARBA" id="ARBA00001946"/>
    </source>
</evidence>
<feature type="binding site" evidence="11">
    <location>
        <position position="164"/>
    </location>
    <ligand>
        <name>ATP</name>
        <dbReference type="ChEBI" id="CHEBI:30616"/>
    </ligand>
</feature>
<comment type="cofactor">
    <cofactor evidence="1 11">
        <name>Mg(2+)</name>
        <dbReference type="ChEBI" id="CHEBI:18420"/>
    </cofactor>
</comment>
<evidence type="ECO:0000259" key="14">
    <source>
        <dbReference type="Pfam" id="PF13735"/>
    </source>
</evidence>
<feature type="domain" description="Poly A polymerase head" evidence="12">
    <location>
        <begin position="23"/>
        <end position="143"/>
    </location>
</feature>
<dbReference type="Proteomes" id="UP001145069">
    <property type="component" value="Unassembled WGS sequence"/>
</dbReference>
<dbReference type="GO" id="GO:0005524">
    <property type="term" value="F:ATP binding"/>
    <property type="evidence" value="ECO:0007669"/>
    <property type="project" value="UniProtKB-UniRule"/>
</dbReference>
<dbReference type="InterPro" id="IPR023068">
    <property type="entry name" value="CCA-adding_enz_firmicutes"/>
</dbReference>
<evidence type="ECO:0000256" key="6">
    <source>
        <dbReference type="ARBA" id="ARBA00022741"/>
    </source>
</evidence>
<dbReference type="GO" id="GO:0001680">
    <property type="term" value="P:tRNA 3'-terminal CCA addition"/>
    <property type="evidence" value="ECO:0007669"/>
    <property type="project" value="UniProtKB-UniRule"/>
</dbReference>
<dbReference type="GO" id="GO:0004810">
    <property type="term" value="F:CCA tRNA nucleotidyltransferase activity"/>
    <property type="evidence" value="ECO:0007669"/>
    <property type="project" value="UniProtKB-UniRule"/>
</dbReference>
<dbReference type="HAMAP" id="MF_01263">
    <property type="entry name" value="CCA_bact_type3"/>
    <property type="match status" value="1"/>
</dbReference>
<dbReference type="InterPro" id="IPR002646">
    <property type="entry name" value="PolA_pol_head_dom"/>
</dbReference>
<evidence type="ECO:0000256" key="2">
    <source>
        <dbReference type="ARBA" id="ARBA00022679"/>
    </source>
</evidence>
<dbReference type="SUPFAM" id="SSF81891">
    <property type="entry name" value="Poly A polymerase C-terminal region-like"/>
    <property type="match status" value="1"/>
</dbReference>
<dbReference type="EC" id="2.7.7.72" evidence="11"/>
<feature type="binding site" evidence="11">
    <location>
        <position position="28"/>
    </location>
    <ligand>
        <name>CTP</name>
        <dbReference type="ChEBI" id="CHEBI:37563"/>
    </ligand>
</feature>
<keyword evidence="7 11" id="KW-0692">RNA repair</keyword>
<evidence type="ECO:0000256" key="8">
    <source>
        <dbReference type="ARBA" id="ARBA00022840"/>
    </source>
</evidence>
<dbReference type="EMBL" id="JAMQKC010000001">
    <property type="protein sequence ID" value="MDC3415355.1"/>
    <property type="molecule type" value="Genomic_DNA"/>
</dbReference>
<protein>
    <recommendedName>
        <fullName evidence="11">CCA-adding enzyme</fullName>
        <ecNumber evidence="11">2.7.7.72</ecNumber>
    </recommendedName>
    <alternativeName>
        <fullName evidence="11">CCA tRNA nucleotidyltransferase</fullName>
    </alternativeName>
    <alternativeName>
        <fullName evidence="11">tRNA CCA-pyrophosphorylase</fullName>
    </alternativeName>
    <alternativeName>
        <fullName evidence="11">tRNA adenylyl-/cytidylyl- transferase</fullName>
    </alternativeName>
    <alternativeName>
        <fullName evidence="11">tRNA nucleotidyltransferase</fullName>
    </alternativeName>
    <alternativeName>
        <fullName evidence="11">tRNA-NT</fullName>
    </alternativeName>
</protein>
<accession>A0A9X3WAB6</accession>
<feature type="binding site" evidence="11">
    <location>
        <position position="155"/>
    </location>
    <ligand>
        <name>ATP</name>
        <dbReference type="ChEBI" id="CHEBI:30616"/>
    </ligand>
</feature>
<dbReference type="Gene3D" id="1.10.246.80">
    <property type="match status" value="1"/>
</dbReference>
<evidence type="ECO:0000259" key="13">
    <source>
        <dbReference type="Pfam" id="PF12627"/>
    </source>
</evidence>
<dbReference type="Gene3D" id="1.10.3090.10">
    <property type="entry name" value="cca-adding enzyme, domain 2"/>
    <property type="match status" value="1"/>
</dbReference>
<feature type="binding site" evidence="11">
    <location>
        <position position="31"/>
    </location>
    <ligand>
        <name>ATP</name>
        <dbReference type="ChEBI" id="CHEBI:30616"/>
    </ligand>
</feature>
<dbReference type="Pfam" id="PF13735">
    <property type="entry name" value="tRNA_NucTran2_2"/>
    <property type="match status" value="1"/>
</dbReference>
<dbReference type="NCBIfam" id="NF009814">
    <property type="entry name" value="PRK13299.1"/>
    <property type="match status" value="1"/>
</dbReference>
<dbReference type="PANTHER" id="PTHR46173">
    <property type="entry name" value="CCA TRNA NUCLEOTIDYLTRANSFERASE 1, MITOCHONDRIAL"/>
    <property type="match status" value="1"/>
</dbReference>
<keyword evidence="9 11" id="KW-0460">Magnesium</keyword>
<feature type="binding site" evidence="11">
    <location>
        <position position="164"/>
    </location>
    <ligand>
        <name>CTP</name>
        <dbReference type="ChEBI" id="CHEBI:37563"/>
    </ligand>
</feature>
<dbReference type="AlphaFoldDB" id="A0A9X3WAB6"/>
<comment type="caution">
    <text evidence="15">The sequence shown here is derived from an EMBL/GenBank/DDBJ whole genome shotgun (WGS) entry which is preliminary data.</text>
</comment>
<keyword evidence="8 11" id="KW-0067">ATP-binding</keyword>
<comment type="subunit">
    <text evidence="11">Homodimer.</text>
</comment>
<keyword evidence="6 11" id="KW-0547">Nucleotide-binding</keyword>
<feature type="binding site" evidence="11">
    <location>
        <position position="112"/>
    </location>
    <ligand>
        <name>ATP</name>
        <dbReference type="ChEBI" id="CHEBI:30616"/>
    </ligand>
</feature>
<keyword evidence="16" id="KW-1185">Reference proteome</keyword>
<feature type="binding site" evidence="11">
    <location>
        <position position="158"/>
    </location>
    <ligand>
        <name>ATP</name>
        <dbReference type="ChEBI" id="CHEBI:30616"/>
    </ligand>
</feature>
<feature type="binding site" evidence="11">
    <location>
        <position position="155"/>
    </location>
    <ligand>
        <name>CTP</name>
        <dbReference type="ChEBI" id="CHEBI:37563"/>
    </ligand>
</feature>
<gene>
    <name evidence="11" type="primary">cca</name>
    <name evidence="15" type="ORF">NC799_00305</name>
</gene>
<comment type="function">
    <text evidence="11">Catalyzes the addition and repair of the essential 3'-terminal CCA sequence in tRNAs without using a nucleic acid template. Adds these three nucleotides in the order of C, C, and A to the tRNA nucleotide-73, using CTP and ATP as substrates and producing inorganic pyrophosphate. tRNA 3'-terminal CCA addition is required both for tRNA processing and repair. Also involved in tRNA surveillance by mediating tandem CCA addition to generate a CCACCA at the 3' terminus of unstable tRNAs. While stable tRNAs receive only 3'-terminal CCA, unstable tRNAs are marked with CCACCA and rapidly degraded.</text>
</comment>
<dbReference type="GO" id="GO:0042245">
    <property type="term" value="P:RNA repair"/>
    <property type="evidence" value="ECO:0007669"/>
    <property type="project" value="UniProtKB-KW"/>
</dbReference>
<evidence type="ECO:0000256" key="4">
    <source>
        <dbReference type="ARBA" id="ARBA00022695"/>
    </source>
</evidence>
<feature type="binding site" evidence="11">
    <location>
        <position position="31"/>
    </location>
    <ligand>
        <name>CTP</name>
        <dbReference type="ChEBI" id="CHEBI:37563"/>
    </ligand>
</feature>
<dbReference type="InterPro" id="IPR043519">
    <property type="entry name" value="NT_sf"/>
</dbReference>
<evidence type="ECO:0000256" key="9">
    <source>
        <dbReference type="ARBA" id="ARBA00022842"/>
    </source>
</evidence>
<dbReference type="InterPro" id="IPR050264">
    <property type="entry name" value="Bact_CCA-adding_enz_type3_sf"/>
</dbReference>
<comment type="catalytic activity">
    <reaction evidence="11">
        <text>a tRNA precursor + 2 CTP + ATP = a tRNA with a 3' CCA end + 3 diphosphate</text>
        <dbReference type="Rhea" id="RHEA:14433"/>
        <dbReference type="Rhea" id="RHEA-COMP:10465"/>
        <dbReference type="Rhea" id="RHEA-COMP:10468"/>
        <dbReference type="ChEBI" id="CHEBI:30616"/>
        <dbReference type="ChEBI" id="CHEBI:33019"/>
        <dbReference type="ChEBI" id="CHEBI:37563"/>
        <dbReference type="ChEBI" id="CHEBI:74896"/>
        <dbReference type="ChEBI" id="CHEBI:83071"/>
        <dbReference type="EC" id="2.7.7.72"/>
    </reaction>
</comment>
<feature type="binding site" evidence="11">
    <location>
        <position position="41"/>
    </location>
    <ligand>
        <name>Mg(2+)</name>
        <dbReference type="ChEBI" id="CHEBI:18420"/>
    </ligand>
</feature>
<dbReference type="Gene3D" id="3.30.460.10">
    <property type="entry name" value="Beta Polymerase, domain 2"/>
    <property type="match status" value="1"/>
</dbReference>
<evidence type="ECO:0000256" key="11">
    <source>
        <dbReference type="HAMAP-Rule" id="MF_01263"/>
    </source>
</evidence>
<keyword evidence="2 11" id="KW-0808">Transferase</keyword>
<reference evidence="15" key="1">
    <citation type="submission" date="2022-06" db="EMBL/GenBank/DDBJ databases">
        <title>Aquibacillus sp. a new bacterium isolated from soil saline samples.</title>
        <authorList>
            <person name="Galisteo C."/>
            <person name="De La Haba R."/>
            <person name="Sanchez-Porro C."/>
            <person name="Ventosa A."/>
        </authorList>
    </citation>
    <scope>NUCLEOTIDE SEQUENCE</scope>
    <source>
        <strain evidence="15">3ASR75-54</strain>
    </source>
</reference>
<feature type="binding site" evidence="11">
    <location>
        <position position="161"/>
    </location>
    <ligand>
        <name>CTP</name>
        <dbReference type="ChEBI" id="CHEBI:37563"/>
    </ligand>
</feature>
<dbReference type="Pfam" id="PF01743">
    <property type="entry name" value="PolyA_pol"/>
    <property type="match status" value="1"/>
</dbReference>
<dbReference type="GO" id="GO:0000049">
    <property type="term" value="F:tRNA binding"/>
    <property type="evidence" value="ECO:0007669"/>
    <property type="project" value="UniProtKB-UniRule"/>
</dbReference>
<evidence type="ECO:0000256" key="10">
    <source>
        <dbReference type="ARBA" id="ARBA00022884"/>
    </source>
</evidence>
<feature type="binding site" evidence="11">
    <location>
        <position position="161"/>
    </location>
    <ligand>
        <name>ATP</name>
        <dbReference type="ChEBI" id="CHEBI:30616"/>
    </ligand>
</feature>
<dbReference type="InterPro" id="IPR032810">
    <property type="entry name" value="CCA-adding_enz_C"/>
</dbReference>
<feature type="binding site" evidence="11">
    <location>
        <position position="158"/>
    </location>
    <ligand>
        <name>CTP</name>
        <dbReference type="ChEBI" id="CHEBI:37563"/>
    </ligand>
</feature>
<dbReference type="RefSeq" id="WP_272444324.1">
    <property type="nucleotide sequence ID" value="NZ_JAMQKC010000001.1"/>
</dbReference>
<feature type="binding site" evidence="11">
    <location>
        <position position="112"/>
    </location>
    <ligand>
        <name>CTP</name>
        <dbReference type="ChEBI" id="CHEBI:37563"/>
    </ligand>
</feature>
<keyword evidence="3 11" id="KW-0819">tRNA processing</keyword>
<name>A0A9X3WAB6_9BACI</name>